<reference evidence="2" key="1">
    <citation type="submission" date="2022-10" db="EMBL/GenBank/DDBJ databases">
        <title>The complete genomes of actinobacterial strains from the NBC collection.</title>
        <authorList>
            <person name="Joergensen T.S."/>
            <person name="Alvarez Arevalo M."/>
            <person name="Sterndorff E.B."/>
            <person name="Faurdal D."/>
            <person name="Vuksanovic O."/>
            <person name="Mourched A.-S."/>
            <person name="Charusanti P."/>
            <person name="Shaw S."/>
            <person name="Blin K."/>
            <person name="Weber T."/>
        </authorList>
    </citation>
    <scope>NUCLEOTIDE SEQUENCE</scope>
    <source>
        <strain evidence="2">NBC_01436</strain>
    </source>
</reference>
<name>A0ABZ1ZT45_STRAQ</name>
<keyword evidence="3" id="KW-1185">Reference proteome</keyword>
<dbReference type="RefSeq" id="WP_329353796.1">
    <property type="nucleotide sequence ID" value="NZ_CP109490.1"/>
</dbReference>
<protein>
    <recommendedName>
        <fullName evidence="4">Transposase</fullName>
    </recommendedName>
</protein>
<evidence type="ECO:0000313" key="1">
    <source>
        <dbReference type="EMBL" id="WUX34729.1"/>
    </source>
</evidence>
<evidence type="ECO:0008006" key="4">
    <source>
        <dbReference type="Google" id="ProtNLM"/>
    </source>
</evidence>
<sequence length="103" mass="11245">MNEPLILPFRPPPHRQFRSFASAVVLLVVGEADNAPARQASASYRARYDDERILRAVARIKTDGWSVCPCGEEHGQSAADPEAPGVMRGDAELMRKVRTKGAG</sequence>
<evidence type="ECO:0000313" key="2">
    <source>
        <dbReference type="EMBL" id="WUX41934.1"/>
    </source>
</evidence>
<dbReference type="Proteomes" id="UP001431926">
    <property type="component" value="Chromosome"/>
</dbReference>
<gene>
    <name evidence="1" type="ORF">OG367_00105</name>
    <name evidence="2" type="ORF">OG367_39515</name>
</gene>
<dbReference type="EMBL" id="CP109491">
    <property type="protein sequence ID" value="WUX34729.1"/>
    <property type="molecule type" value="Genomic_DNA"/>
</dbReference>
<accession>A0ABZ1ZT45</accession>
<dbReference type="EMBL" id="CP109491">
    <property type="protein sequence ID" value="WUX41934.1"/>
    <property type="molecule type" value="Genomic_DNA"/>
</dbReference>
<evidence type="ECO:0000313" key="3">
    <source>
        <dbReference type="Proteomes" id="UP001431926"/>
    </source>
</evidence>
<organism evidence="2 3">
    <name type="scientific">Streptomyces anulatus</name>
    <name type="common">Streptomyces chrysomallus</name>
    <dbReference type="NCBI Taxonomy" id="1892"/>
    <lineage>
        <taxon>Bacteria</taxon>
        <taxon>Bacillati</taxon>
        <taxon>Actinomycetota</taxon>
        <taxon>Actinomycetes</taxon>
        <taxon>Kitasatosporales</taxon>
        <taxon>Streptomycetaceae</taxon>
        <taxon>Streptomyces</taxon>
    </lineage>
</organism>
<proteinExistence type="predicted"/>